<gene>
    <name evidence="1" type="ORF">SNAT2548_LOCUS3999</name>
</gene>
<proteinExistence type="predicted"/>
<name>A0A812IHB7_9DINO</name>
<dbReference type="AlphaFoldDB" id="A0A812IHB7"/>
<sequence>MFTGNEVDRLNDEDLQRTCDLMGISFAENEAESNLGNLEFVKPVESVVGVIDRAVAYGSPARAPFAERLLAGNRAVSPSMRLVSVTLAPHSRSSRSQTGPSQLQALMACMGSETLQLSCTCTFKKPVRPSEKPGSRRFF</sequence>
<organism evidence="1 2">
    <name type="scientific">Symbiodinium natans</name>
    <dbReference type="NCBI Taxonomy" id="878477"/>
    <lineage>
        <taxon>Eukaryota</taxon>
        <taxon>Sar</taxon>
        <taxon>Alveolata</taxon>
        <taxon>Dinophyceae</taxon>
        <taxon>Suessiales</taxon>
        <taxon>Symbiodiniaceae</taxon>
        <taxon>Symbiodinium</taxon>
    </lineage>
</organism>
<comment type="caution">
    <text evidence="1">The sequence shown here is derived from an EMBL/GenBank/DDBJ whole genome shotgun (WGS) entry which is preliminary data.</text>
</comment>
<evidence type="ECO:0000313" key="1">
    <source>
        <dbReference type="EMBL" id="CAE7033378.1"/>
    </source>
</evidence>
<dbReference type="Proteomes" id="UP000604046">
    <property type="component" value="Unassembled WGS sequence"/>
</dbReference>
<reference evidence="1" key="1">
    <citation type="submission" date="2021-02" db="EMBL/GenBank/DDBJ databases">
        <authorList>
            <person name="Dougan E. K."/>
            <person name="Rhodes N."/>
            <person name="Thang M."/>
            <person name="Chan C."/>
        </authorList>
    </citation>
    <scope>NUCLEOTIDE SEQUENCE</scope>
</reference>
<keyword evidence="2" id="KW-1185">Reference proteome</keyword>
<dbReference type="EMBL" id="CAJNDS010000244">
    <property type="protein sequence ID" value="CAE7033378.1"/>
    <property type="molecule type" value="Genomic_DNA"/>
</dbReference>
<accession>A0A812IHB7</accession>
<evidence type="ECO:0000313" key="2">
    <source>
        <dbReference type="Proteomes" id="UP000604046"/>
    </source>
</evidence>
<protein>
    <submittedName>
        <fullName evidence="1">Uncharacterized protein</fullName>
    </submittedName>
</protein>